<reference evidence="3 4" key="1">
    <citation type="submission" date="2013-05" db="EMBL/GenBank/DDBJ databases">
        <title>Draft genome sequence of Rubidibacter lacunae KORDI 51-2.</title>
        <authorList>
            <person name="Choi D.H."/>
            <person name="Noh J.H."/>
            <person name="Kwon K.-K."/>
            <person name="Lee J.-H."/>
            <person name="Ryu J.-Y."/>
        </authorList>
    </citation>
    <scope>NUCLEOTIDE SEQUENCE [LARGE SCALE GENOMIC DNA]</scope>
    <source>
        <strain evidence="3 4">KORDI 51-2</strain>
    </source>
</reference>
<dbReference type="RefSeq" id="WP_022605799.1">
    <property type="nucleotide sequence ID" value="NZ_ASSJ01000035.1"/>
</dbReference>
<evidence type="ECO:0000313" key="3">
    <source>
        <dbReference type="EMBL" id="ERN41958.1"/>
    </source>
</evidence>
<dbReference type="PATRIC" id="fig|582515.4.peg.1433"/>
<dbReference type="GO" id="GO:0030089">
    <property type="term" value="C:phycobilisome"/>
    <property type="evidence" value="ECO:0007669"/>
    <property type="project" value="UniProtKB-KW"/>
</dbReference>
<dbReference type="InterPro" id="IPR004155">
    <property type="entry name" value="PBS_lyase_HEAT"/>
</dbReference>
<gene>
    <name evidence="3" type="ORF">KR51_00012850</name>
</gene>
<protein>
    <submittedName>
        <fullName evidence="3">HEAT domain containing protein</fullName>
    </submittedName>
</protein>
<dbReference type="OrthoDB" id="527225at2"/>
<dbReference type="eggNOG" id="COG1413">
    <property type="taxonomic scope" value="Bacteria"/>
</dbReference>
<organism evidence="3 4">
    <name type="scientific">Rubidibacter lacunae KORDI 51-2</name>
    <dbReference type="NCBI Taxonomy" id="582515"/>
    <lineage>
        <taxon>Bacteria</taxon>
        <taxon>Bacillati</taxon>
        <taxon>Cyanobacteriota</taxon>
        <taxon>Cyanophyceae</taxon>
        <taxon>Oscillatoriophycideae</taxon>
        <taxon>Chroococcales</taxon>
        <taxon>Aphanothecaceae</taxon>
        <taxon>Rubidibacter</taxon>
    </lineage>
</organism>
<proteinExistence type="predicted"/>
<dbReference type="SMART" id="SM00567">
    <property type="entry name" value="EZ_HEAT"/>
    <property type="match status" value="3"/>
</dbReference>
<dbReference type="AlphaFoldDB" id="U5DBP8"/>
<evidence type="ECO:0000313" key="4">
    <source>
        <dbReference type="Proteomes" id="UP000016960"/>
    </source>
</evidence>
<dbReference type="PANTHER" id="PTHR12697">
    <property type="entry name" value="PBS LYASE HEAT-LIKE PROTEIN"/>
    <property type="match status" value="1"/>
</dbReference>
<keyword evidence="4" id="KW-1185">Reference proteome</keyword>
<evidence type="ECO:0000256" key="2">
    <source>
        <dbReference type="ARBA" id="ARBA00022738"/>
    </source>
</evidence>
<dbReference type="GO" id="GO:0016491">
    <property type="term" value="F:oxidoreductase activity"/>
    <property type="evidence" value="ECO:0007669"/>
    <property type="project" value="TreeGrafter"/>
</dbReference>
<accession>U5DBP8</accession>
<evidence type="ECO:0000256" key="1">
    <source>
        <dbReference type="ARBA" id="ARBA00022549"/>
    </source>
</evidence>
<sequence>MDKRFSNLFGLTEEEAIALLETPQEQVGEEDSRYIAAAHLVNFPTERAIDALIKTVKSTDTTLDNRIVRRKAIESLGRLRAVRALPAIRACLGENDVYTVENAVWAIGEIGTEDADILEEIACLLEKPGQLHRAIVHVLAKLNYNPALNRIRQFVDADDEPTASAAISAVCRFTGDFSTIGGVVAFLQHPNVNARRLSIQDLIDAGYYAAIPDIARCPVSVVFRLRGIRFLAEAGILQADLTFHDVQPALDLAIRDRPDELTLVHEYDFPPSVEFAIGELYQTDFGRCYLAGKTLLEAHADVAGEALLATYTNGASNDYGAHYHVIKLLGWLRYTPGYELALASLHNPMPQFRKSRAAAAIALGEFGDRRAIPELKRCLDTNIWDLKYAVLMSLDRLGETQACIAAIDDEDWLVREKARAITRSQPRLD</sequence>
<dbReference type="InterPro" id="IPR011989">
    <property type="entry name" value="ARM-like"/>
</dbReference>
<comment type="caution">
    <text evidence="3">The sequence shown here is derived from an EMBL/GenBank/DDBJ whole genome shotgun (WGS) entry which is preliminary data.</text>
</comment>
<dbReference type="STRING" id="582515.KR51_00012850"/>
<dbReference type="InParanoid" id="U5DBP8"/>
<dbReference type="SUPFAM" id="SSF48371">
    <property type="entry name" value="ARM repeat"/>
    <property type="match status" value="1"/>
</dbReference>
<dbReference type="Gene3D" id="1.25.10.10">
    <property type="entry name" value="Leucine-rich Repeat Variant"/>
    <property type="match status" value="2"/>
</dbReference>
<dbReference type="InterPro" id="IPR016024">
    <property type="entry name" value="ARM-type_fold"/>
</dbReference>
<name>U5DBP8_9CHRO</name>
<keyword evidence="1" id="KW-0042">Antenna complex</keyword>
<dbReference type="EMBL" id="ASSJ01000035">
    <property type="protein sequence ID" value="ERN41958.1"/>
    <property type="molecule type" value="Genomic_DNA"/>
</dbReference>
<dbReference type="Proteomes" id="UP000016960">
    <property type="component" value="Unassembled WGS sequence"/>
</dbReference>
<dbReference type="PANTHER" id="PTHR12697:SF5">
    <property type="entry name" value="DEOXYHYPUSINE HYDROXYLASE"/>
    <property type="match status" value="1"/>
</dbReference>
<keyword evidence="2" id="KW-0605">Phycobilisome</keyword>
<dbReference type="Pfam" id="PF13646">
    <property type="entry name" value="HEAT_2"/>
    <property type="match status" value="2"/>
</dbReference>